<evidence type="ECO:0000259" key="5">
    <source>
        <dbReference type="PROSITE" id="PS51736"/>
    </source>
</evidence>
<feature type="domain" description="Resolvase/invertase-type recombinase catalytic" evidence="5">
    <location>
        <begin position="1"/>
        <end position="153"/>
    </location>
</feature>
<organism evidence="7 8">
    <name type="scientific">Aminobacter carboxidus</name>
    <dbReference type="NCBI Taxonomy" id="376165"/>
    <lineage>
        <taxon>Bacteria</taxon>
        <taxon>Pseudomonadati</taxon>
        <taxon>Pseudomonadota</taxon>
        <taxon>Alphaproteobacteria</taxon>
        <taxon>Hyphomicrobiales</taxon>
        <taxon>Phyllobacteriaceae</taxon>
        <taxon>Aminobacter</taxon>
    </lineage>
</organism>
<dbReference type="PROSITE" id="PS51736">
    <property type="entry name" value="RECOMBINASES_3"/>
    <property type="match status" value="1"/>
</dbReference>
<evidence type="ECO:0000313" key="7">
    <source>
        <dbReference type="EMBL" id="MBB6466022.1"/>
    </source>
</evidence>
<proteinExistence type="predicted"/>
<dbReference type="InterPro" id="IPR050639">
    <property type="entry name" value="SSR_resolvase"/>
</dbReference>
<evidence type="ECO:0000259" key="6">
    <source>
        <dbReference type="PROSITE" id="PS51737"/>
    </source>
</evidence>
<sequence length="587" mass="65565">MSTDIQLKGDSLRRQTEKSKTYAEEHGLQLVEDFRLEDIGISAFKGDNVSSGALGKFLEAVKAGRIKKGSYLLVESFDRLTRQKLDASLSLFFDITSNGINLVTLSDNQVYRAGETQFQQLIFSIVVMARANEESEIKSQRLSAAWENKRHSLDQQKLTGNCPAWLELSADKRLFHVIEERARIVRQIFESSAAGQGTYVITRQLNDSGAQPFGRSNGWIQSYVTKILQARAVLGEFQPHTKQGGKRIPFGDPITHYFPQIVDEELFLRAQAARSKRRIEGGGRKGASLRNLFTHLAKCGYCDASMHFLNKGEGPRGGSYLKCSAALRGLDCVATTWRYQDFERSFFLFVKEIDLAEMLAASSRKSDALALDERLVSLTEKKSQLELQRERTFTLIADGGISLEFLSTKLRGYEADLATVRDQISETEAIRAQTREQQSISPEELQKLIDQLQDMEGPEAFSRRTMLAARLRDIVSGLRLEVEGSKPRRRQGAAIVDGAGIGSDERKQLLDAIDQSNLKAKRYNRTFIVDLADGTSRRVIMKNDDPTDFEAEVLVDKSGAISGSDRGLPLGSSDGWENVFDEPVPAQ</sequence>
<dbReference type="InterPro" id="IPR011109">
    <property type="entry name" value="DNA_bind_recombinase_dom"/>
</dbReference>
<dbReference type="GO" id="GO:0003677">
    <property type="term" value="F:DNA binding"/>
    <property type="evidence" value="ECO:0007669"/>
    <property type="project" value="UniProtKB-KW"/>
</dbReference>
<keyword evidence="2" id="KW-0233">DNA recombination</keyword>
<keyword evidence="3" id="KW-0175">Coiled coil</keyword>
<dbReference type="InterPro" id="IPR006119">
    <property type="entry name" value="Resolv_N"/>
</dbReference>
<protein>
    <submittedName>
        <fullName evidence="7">DNA invertase Pin-like site-specific DNA recombinase</fullName>
    </submittedName>
</protein>
<dbReference type="InterPro" id="IPR036162">
    <property type="entry name" value="Resolvase-like_N_sf"/>
</dbReference>
<comment type="caution">
    <text evidence="7">The sequence shown here is derived from an EMBL/GenBank/DDBJ whole genome shotgun (WGS) entry which is preliminary data.</text>
</comment>
<dbReference type="InterPro" id="IPR038109">
    <property type="entry name" value="DNA_bind_recomb_sf"/>
</dbReference>
<evidence type="ECO:0000256" key="4">
    <source>
        <dbReference type="SAM" id="MobiDB-lite"/>
    </source>
</evidence>
<dbReference type="SUPFAM" id="SSF53041">
    <property type="entry name" value="Resolvase-like"/>
    <property type="match status" value="1"/>
</dbReference>
<evidence type="ECO:0000313" key="8">
    <source>
        <dbReference type="Proteomes" id="UP000532373"/>
    </source>
</evidence>
<dbReference type="Pfam" id="PF00239">
    <property type="entry name" value="Resolvase"/>
    <property type="match status" value="1"/>
</dbReference>
<accession>A0A8E1WCT3</accession>
<feature type="coiled-coil region" evidence="3">
    <location>
        <begin position="368"/>
        <end position="423"/>
    </location>
</feature>
<dbReference type="Pfam" id="PF13408">
    <property type="entry name" value="Zn_ribbon_recom"/>
    <property type="match status" value="1"/>
</dbReference>
<gene>
    <name evidence="7" type="ORF">HNQ96_001880</name>
</gene>
<dbReference type="PANTHER" id="PTHR30461">
    <property type="entry name" value="DNA-INVERTASE FROM LAMBDOID PROPHAGE"/>
    <property type="match status" value="1"/>
</dbReference>
<dbReference type="CDD" id="cd00338">
    <property type="entry name" value="Ser_Recombinase"/>
    <property type="match status" value="1"/>
</dbReference>
<evidence type="ECO:0000256" key="2">
    <source>
        <dbReference type="ARBA" id="ARBA00023172"/>
    </source>
</evidence>
<evidence type="ECO:0000256" key="1">
    <source>
        <dbReference type="ARBA" id="ARBA00023125"/>
    </source>
</evidence>
<dbReference type="GO" id="GO:0000150">
    <property type="term" value="F:DNA strand exchange activity"/>
    <property type="evidence" value="ECO:0007669"/>
    <property type="project" value="InterPro"/>
</dbReference>
<keyword evidence="1" id="KW-0238">DNA-binding</keyword>
<dbReference type="Pfam" id="PF07508">
    <property type="entry name" value="Recombinase"/>
    <property type="match status" value="1"/>
</dbReference>
<feature type="region of interest" description="Disordered" evidence="4">
    <location>
        <begin position="560"/>
        <end position="587"/>
    </location>
</feature>
<dbReference type="AlphaFoldDB" id="A0A8E1WCT3"/>
<reference evidence="7 8" key="1">
    <citation type="submission" date="2020-08" db="EMBL/GenBank/DDBJ databases">
        <title>Genomic Encyclopedia of Type Strains, Phase IV (KMG-IV): sequencing the most valuable type-strain genomes for metagenomic binning, comparative biology and taxonomic classification.</title>
        <authorList>
            <person name="Goeker M."/>
        </authorList>
    </citation>
    <scope>NUCLEOTIDE SEQUENCE [LARGE SCALE GENOMIC DNA]</scope>
    <source>
        <strain evidence="7 8">DSM 17454</strain>
    </source>
</reference>
<dbReference type="PROSITE" id="PS51737">
    <property type="entry name" value="RECOMBINASE_DNA_BIND"/>
    <property type="match status" value="1"/>
</dbReference>
<dbReference type="Gene3D" id="3.90.1750.20">
    <property type="entry name" value="Putative Large Serine Recombinase, Chain B, Domain 2"/>
    <property type="match status" value="1"/>
</dbReference>
<dbReference type="EMBL" id="JACHGI010000002">
    <property type="protein sequence ID" value="MBB6466022.1"/>
    <property type="molecule type" value="Genomic_DNA"/>
</dbReference>
<evidence type="ECO:0000256" key="3">
    <source>
        <dbReference type="SAM" id="Coils"/>
    </source>
</evidence>
<dbReference type="Proteomes" id="UP000532373">
    <property type="component" value="Unassembled WGS sequence"/>
</dbReference>
<dbReference type="SMART" id="SM00857">
    <property type="entry name" value="Resolvase"/>
    <property type="match status" value="1"/>
</dbReference>
<dbReference type="PANTHER" id="PTHR30461:SF2">
    <property type="entry name" value="SERINE RECOMBINASE PINE-RELATED"/>
    <property type="match status" value="1"/>
</dbReference>
<feature type="domain" description="Recombinase" evidence="6">
    <location>
        <begin position="164"/>
        <end position="281"/>
    </location>
</feature>
<dbReference type="Gene3D" id="3.40.50.1390">
    <property type="entry name" value="Resolvase, N-terminal catalytic domain"/>
    <property type="match status" value="1"/>
</dbReference>
<dbReference type="InterPro" id="IPR025827">
    <property type="entry name" value="Zn_ribbon_recom_dom"/>
</dbReference>
<name>A0A8E1WCT3_9HYPH</name>